<evidence type="ECO:0000313" key="1">
    <source>
        <dbReference type="EMBL" id="KAK4496508.1"/>
    </source>
</evidence>
<accession>A0ABR0E5G0</accession>
<name>A0ABR0E5G0_ZASCE</name>
<organism evidence="1 2">
    <name type="scientific">Zasmidium cellare</name>
    <name type="common">Wine cellar mold</name>
    <name type="synonym">Racodium cellare</name>
    <dbReference type="NCBI Taxonomy" id="395010"/>
    <lineage>
        <taxon>Eukaryota</taxon>
        <taxon>Fungi</taxon>
        <taxon>Dikarya</taxon>
        <taxon>Ascomycota</taxon>
        <taxon>Pezizomycotina</taxon>
        <taxon>Dothideomycetes</taxon>
        <taxon>Dothideomycetidae</taxon>
        <taxon>Mycosphaerellales</taxon>
        <taxon>Mycosphaerellaceae</taxon>
        <taxon>Zasmidium</taxon>
    </lineage>
</organism>
<comment type="caution">
    <text evidence="1">The sequence shown here is derived from an EMBL/GenBank/DDBJ whole genome shotgun (WGS) entry which is preliminary data.</text>
</comment>
<keyword evidence="2" id="KW-1185">Reference proteome</keyword>
<reference evidence="1 2" key="1">
    <citation type="journal article" date="2023" name="G3 (Bethesda)">
        <title>A chromosome-level genome assembly of Zasmidium syzygii isolated from banana leaves.</title>
        <authorList>
            <person name="van Westerhoven A.C."/>
            <person name="Mehrabi R."/>
            <person name="Talebi R."/>
            <person name="Steentjes M.B.F."/>
            <person name="Corcolon B."/>
            <person name="Chong P.A."/>
            <person name="Kema G.H.J."/>
            <person name="Seidl M.F."/>
        </authorList>
    </citation>
    <scope>NUCLEOTIDE SEQUENCE [LARGE SCALE GENOMIC DNA]</scope>
    <source>
        <strain evidence="1 2">P124</strain>
    </source>
</reference>
<gene>
    <name evidence="1" type="ORF">PRZ48_012488</name>
</gene>
<proteinExistence type="predicted"/>
<dbReference type="EMBL" id="JAXOVC010000010">
    <property type="protein sequence ID" value="KAK4496508.1"/>
    <property type="molecule type" value="Genomic_DNA"/>
</dbReference>
<protein>
    <submittedName>
        <fullName evidence="1">Uncharacterized protein</fullName>
    </submittedName>
</protein>
<sequence length="320" mass="36728">MVQYTWGGRRKETDYWKMYFYRRSPKLLRSQLDKLDFSHHASTGGSRLAYLVTRAERSLMSYEKCSLDELRSFCAARKVQVPESSSRKKTEHIRLLEEADENGMTFSRFLDLPPELRVRIYTYYMDFLGQRTSVFLAPLRDQADLCFTKVLPPPPIAQVSTVMRRESIPMFYDIFRLELRHNAGGEHLAPGTNVEMLRQIPVHLSIHVKKAALTCAMFVDSGSMRQSGTTFSLEVDFATLHKPLSISNLKVSRFFSYQGKDLEVKVLGVIETRFVALLESCKESTMGESTVAEKFKALCDVSTQVGDEVNAVVRKTWTRY</sequence>
<dbReference type="Proteomes" id="UP001305779">
    <property type="component" value="Unassembled WGS sequence"/>
</dbReference>
<evidence type="ECO:0000313" key="2">
    <source>
        <dbReference type="Proteomes" id="UP001305779"/>
    </source>
</evidence>